<feature type="active site" evidence="3 4">
    <location>
        <position position="291"/>
    </location>
</feature>
<evidence type="ECO:0000256" key="4">
    <source>
        <dbReference type="PROSITE-ProRule" id="PRU00050"/>
    </source>
</evidence>
<dbReference type="EC" id="3.5.1.44" evidence="3"/>
<comment type="similarity">
    <text evidence="3">Belongs to the CheB family.</text>
</comment>
<dbReference type="SMART" id="SM00448">
    <property type="entry name" value="REC"/>
    <property type="match status" value="1"/>
</dbReference>
<gene>
    <name evidence="3" type="primary">cheB</name>
    <name evidence="8" type="ORF">B4110_1138</name>
</gene>
<dbReference type="InterPro" id="IPR008248">
    <property type="entry name" value="CheB-like"/>
</dbReference>
<evidence type="ECO:0000259" key="6">
    <source>
        <dbReference type="PROSITE" id="PS50110"/>
    </source>
</evidence>
<dbReference type="GO" id="GO:0005737">
    <property type="term" value="C:cytoplasm"/>
    <property type="evidence" value="ECO:0007669"/>
    <property type="project" value="UniProtKB-SubCell"/>
</dbReference>
<dbReference type="HAMAP" id="MF_00099">
    <property type="entry name" value="CheB_chemtxs"/>
    <property type="match status" value="1"/>
</dbReference>
<dbReference type="GO" id="GO:0006935">
    <property type="term" value="P:chemotaxis"/>
    <property type="evidence" value="ECO:0007669"/>
    <property type="project" value="UniProtKB-UniRule"/>
</dbReference>
<comment type="function">
    <text evidence="3">Involved in chemotaxis. Part of a chemotaxis signal transduction system that modulates chemotaxis in response to various stimuli. Catalyzes the demethylation of specific methylglutamate residues introduced into the chemoreceptors (methyl-accepting chemotaxis proteins or MCP) by CheR. Also mediates the irreversible deamidation of specific glutamine residues to glutamic acid.</text>
</comment>
<evidence type="ECO:0000256" key="5">
    <source>
        <dbReference type="PROSITE-ProRule" id="PRU00169"/>
    </source>
</evidence>
<dbReference type="PROSITE" id="PS50122">
    <property type="entry name" value="CHEB"/>
    <property type="match status" value="1"/>
</dbReference>
<dbReference type="CDD" id="cd17541">
    <property type="entry name" value="REC_CheB-like"/>
    <property type="match status" value="1"/>
</dbReference>
<dbReference type="InterPro" id="IPR001789">
    <property type="entry name" value="Sig_transdc_resp-reg_receiver"/>
</dbReference>
<dbReference type="InterPro" id="IPR011006">
    <property type="entry name" value="CheY-like_superfamily"/>
</dbReference>
<dbReference type="PIRSF" id="PIRSF000876">
    <property type="entry name" value="RR_chemtxs_CheB"/>
    <property type="match status" value="1"/>
</dbReference>
<dbReference type="Pfam" id="PF01339">
    <property type="entry name" value="CheB_methylest"/>
    <property type="match status" value="1"/>
</dbReference>
<dbReference type="Proteomes" id="UP000075324">
    <property type="component" value="Unassembled WGS sequence"/>
</dbReference>
<dbReference type="NCBIfam" id="NF009206">
    <property type="entry name" value="PRK12555.1"/>
    <property type="match status" value="1"/>
</dbReference>
<comment type="domain">
    <text evidence="3">Contains a C-terminal catalytic domain, and an N-terminal region which modulates catalytic activity.</text>
</comment>
<dbReference type="RefSeq" id="WP_062678212.1">
    <property type="nucleotide sequence ID" value="NZ_LQYW01000062.1"/>
</dbReference>
<feature type="domain" description="Response regulatory" evidence="6">
    <location>
        <begin position="5"/>
        <end position="122"/>
    </location>
</feature>
<comment type="PTM">
    <text evidence="3">Phosphorylated by CheA. Phosphorylation of the N-terminal regulatory domain activates the methylesterase activity.</text>
</comment>
<evidence type="ECO:0000313" key="9">
    <source>
        <dbReference type="Proteomes" id="UP000075324"/>
    </source>
</evidence>
<evidence type="ECO:0000256" key="3">
    <source>
        <dbReference type="HAMAP-Rule" id="MF_00099"/>
    </source>
</evidence>
<feature type="active site" evidence="3 4">
    <location>
        <position position="195"/>
    </location>
</feature>
<feature type="active site" evidence="3 4">
    <location>
        <position position="168"/>
    </location>
</feature>
<dbReference type="Gene3D" id="3.40.50.2300">
    <property type="match status" value="1"/>
</dbReference>
<dbReference type="Gene3D" id="3.40.50.180">
    <property type="entry name" value="Methylesterase CheB, C-terminal domain"/>
    <property type="match status" value="1"/>
</dbReference>
<dbReference type="GO" id="GO:0008984">
    <property type="term" value="F:protein-glutamate methylesterase activity"/>
    <property type="evidence" value="ECO:0007669"/>
    <property type="project" value="UniProtKB-UniRule"/>
</dbReference>
<comment type="caution">
    <text evidence="8">The sequence shown here is derived from an EMBL/GenBank/DDBJ whole genome shotgun (WGS) entry which is preliminary data.</text>
</comment>
<dbReference type="PANTHER" id="PTHR42872">
    <property type="entry name" value="PROTEIN-GLUTAMATE METHYLESTERASE/PROTEIN-GLUTAMINE GLUTAMINASE"/>
    <property type="match status" value="1"/>
</dbReference>
<evidence type="ECO:0000259" key="7">
    <source>
        <dbReference type="PROSITE" id="PS50122"/>
    </source>
</evidence>
<proteinExistence type="inferred from homology"/>
<reference evidence="8 9" key="1">
    <citation type="submission" date="2016-01" db="EMBL/GenBank/DDBJ databases">
        <title>Draft Genome Sequences of Seven Thermophilic Sporeformers Isolated from Foods.</title>
        <authorList>
            <person name="Berendsen E.M."/>
            <person name="Wells-Bennik M.H."/>
            <person name="Krawcyk A.O."/>
            <person name="De Jong A."/>
            <person name="Holsappel S."/>
            <person name="Eijlander R.T."/>
            <person name="Kuipers O.P."/>
        </authorList>
    </citation>
    <scope>NUCLEOTIDE SEQUENCE [LARGE SCALE GENOMIC DNA]</scope>
    <source>
        <strain evidence="8 9">B4110</strain>
    </source>
</reference>
<name>A0A150MYK9_9BACL</name>
<evidence type="ECO:0000256" key="2">
    <source>
        <dbReference type="ARBA" id="ARBA00048267"/>
    </source>
</evidence>
<keyword evidence="3" id="KW-0963">Cytoplasm</keyword>
<sequence>MNKVKVLVVDDSAFMRKFIIDLLSENPQIEVVGAARNGKEALKKVSLLNPDVVTLDVEMPIMNGIDALKQIMKEHPLPVVMLSSTTTEGAKNTIIAMQYGAIDFVAKPSGEISLDLYKVKEELINKVLLASRANVRVISKDNASEIIMNPMYDKRAHQRKKIVCIGTSTGGPRALQQVLTRLPENIAAPIMIVQHMPKGFTKSLAQRLDSLSQITVKEAEDGETLQNGTAYIAPGGFHLLVRESNGSLTACVEQSPPRNGHRPSVDVLFESISALTGYEKIAVIMTGMGSDGTAGLKKLKENGNTKVIAEAQETAVVFGMPRAAIQANVVDSIVPLEQIAEMIVKYVEGQGGKGDGHEPIFGSVH</sequence>
<comment type="subcellular location">
    <subcellularLocation>
        <location evidence="3">Cytoplasm</location>
    </subcellularLocation>
</comment>
<dbReference type="PATRIC" id="fig|153151.4.peg.3525"/>
<dbReference type="InterPro" id="IPR000673">
    <property type="entry name" value="Sig_transdc_resp-reg_Me-estase"/>
</dbReference>
<keyword evidence="1 3" id="KW-0378">Hydrolase</keyword>
<keyword evidence="3 4" id="KW-0145">Chemotaxis</keyword>
<dbReference type="GO" id="GO:0000156">
    <property type="term" value="F:phosphorelay response regulator activity"/>
    <property type="evidence" value="ECO:0007669"/>
    <property type="project" value="InterPro"/>
</dbReference>
<dbReference type="EMBL" id="LQYW01000062">
    <property type="protein sequence ID" value="KYD29568.1"/>
    <property type="molecule type" value="Genomic_DNA"/>
</dbReference>
<dbReference type="SUPFAM" id="SSF52738">
    <property type="entry name" value="Methylesterase CheB, C-terminal domain"/>
    <property type="match status" value="1"/>
</dbReference>
<comment type="catalytic activity">
    <reaction evidence="2 3">
        <text>[protein]-L-glutamate 5-O-methyl ester + H2O = L-glutamyl-[protein] + methanol + H(+)</text>
        <dbReference type="Rhea" id="RHEA:23236"/>
        <dbReference type="Rhea" id="RHEA-COMP:10208"/>
        <dbReference type="Rhea" id="RHEA-COMP:10311"/>
        <dbReference type="ChEBI" id="CHEBI:15377"/>
        <dbReference type="ChEBI" id="CHEBI:15378"/>
        <dbReference type="ChEBI" id="CHEBI:17790"/>
        <dbReference type="ChEBI" id="CHEBI:29973"/>
        <dbReference type="ChEBI" id="CHEBI:82795"/>
        <dbReference type="EC" id="3.1.1.61"/>
    </reaction>
</comment>
<dbReference type="NCBIfam" id="NF001965">
    <property type="entry name" value="PRK00742.1"/>
    <property type="match status" value="1"/>
</dbReference>
<dbReference type="InterPro" id="IPR035909">
    <property type="entry name" value="CheB_C"/>
</dbReference>
<evidence type="ECO:0000256" key="1">
    <source>
        <dbReference type="ARBA" id="ARBA00022801"/>
    </source>
</evidence>
<dbReference type="AlphaFoldDB" id="A0A150MYK9"/>
<dbReference type="GO" id="GO:0050568">
    <property type="term" value="F:protein-glutamine glutaminase activity"/>
    <property type="evidence" value="ECO:0007669"/>
    <property type="project" value="UniProtKB-UniRule"/>
</dbReference>
<comment type="catalytic activity">
    <reaction evidence="3">
        <text>L-glutaminyl-[protein] + H2O = L-glutamyl-[protein] + NH4(+)</text>
        <dbReference type="Rhea" id="RHEA:16441"/>
        <dbReference type="Rhea" id="RHEA-COMP:10207"/>
        <dbReference type="Rhea" id="RHEA-COMP:10208"/>
        <dbReference type="ChEBI" id="CHEBI:15377"/>
        <dbReference type="ChEBI" id="CHEBI:28938"/>
        <dbReference type="ChEBI" id="CHEBI:29973"/>
        <dbReference type="ChEBI" id="CHEBI:30011"/>
        <dbReference type="EC" id="3.5.1.44"/>
    </reaction>
</comment>
<dbReference type="PANTHER" id="PTHR42872:SF3">
    <property type="entry name" value="PROTEIN-GLUTAMATE METHYLESTERASE_PROTEIN-GLUTAMINE GLUTAMINASE 1"/>
    <property type="match status" value="1"/>
</dbReference>
<keyword evidence="3 5" id="KW-0597">Phosphoprotein</keyword>
<dbReference type="EC" id="3.1.1.61" evidence="3"/>
<dbReference type="CDD" id="cd16432">
    <property type="entry name" value="CheB_Rec"/>
    <property type="match status" value="1"/>
</dbReference>
<evidence type="ECO:0000313" key="8">
    <source>
        <dbReference type="EMBL" id="KYD29568.1"/>
    </source>
</evidence>
<feature type="modified residue" description="4-aspartylphosphate" evidence="3 5">
    <location>
        <position position="56"/>
    </location>
</feature>
<dbReference type="SUPFAM" id="SSF52172">
    <property type="entry name" value="CheY-like"/>
    <property type="match status" value="1"/>
</dbReference>
<feature type="domain" description="CheB-type methylesterase" evidence="7">
    <location>
        <begin position="156"/>
        <end position="350"/>
    </location>
</feature>
<protein>
    <recommendedName>
        <fullName evidence="3">Protein-glutamate methylesterase/protein-glutamine glutaminase</fullName>
        <ecNumber evidence="3">3.1.1.61</ecNumber>
        <ecNumber evidence="3">3.5.1.44</ecNumber>
    </recommendedName>
</protein>
<dbReference type="PROSITE" id="PS50110">
    <property type="entry name" value="RESPONSE_REGULATORY"/>
    <property type="match status" value="1"/>
</dbReference>
<accession>A0A150MYK9</accession>
<dbReference type="Pfam" id="PF00072">
    <property type="entry name" value="Response_reg"/>
    <property type="match status" value="1"/>
</dbReference>
<organism evidence="8 9">
    <name type="scientific">Parageobacillus toebii</name>
    <dbReference type="NCBI Taxonomy" id="153151"/>
    <lineage>
        <taxon>Bacteria</taxon>
        <taxon>Bacillati</taxon>
        <taxon>Bacillota</taxon>
        <taxon>Bacilli</taxon>
        <taxon>Bacillales</taxon>
        <taxon>Anoxybacillaceae</taxon>
        <taxon>Parageobacillus</taxon>
    </lineage>
</organism>